<keyword evidence="6" id="KW-0812">Transmembrane</keyword>
<gene>
    <name evidence="7" type="ORF">MQE39_05440</name>
</gene>
<proteinExistence type="inferred from homology"/>
<dbReference type="InterPro" id="IPR002528">
    <property type="entry name" value="MATE_fam"/>
</dbReference>
<comment type="similarity">
    <text evidence="2">Belongs to the multi antimicrobial extrusion (MATE) (TC 2.A.66.1) family.</text>
</comment>
<dbReference type="Proteomes" id="UP001276902">
    <property type="component" value="Unassembled WGS sequence"/>
</dbReference>
<dbReference type="EMBL" id="JALDAW010000011">
    <property type="protein sequence ID" value="MDY5167565.1"/>
    <property type="molecule type" value="Genomic_DNA"/>
</dbReference>
<dbReference type="AlphaFoldDB" id="A0AB35UIJ2"/>
<reference evidence="7" key="1">
    <citation type="submission" date="2022-03" db="EMBL/GenBank/DDBJ databases">
        <title>First case of bacteraemia caused by Dielma fastidiosa in a patient hospitalised with diverticulitis.</title>
        <authorList>
            <person name="Forman-Ankjaer B."/>
            <person name="Hvid-Jensen F."/>
            <person name="Kobel C.M."/>
            <person name="Greve T."/>
        </authorList>
    </citation>
    <scope>NUCLEOTIDE SEQUENCE</scope>
    <source>
        <strain evidence="7">AUH_DF_2021</strain>
    </source>
</reference>
<sequence>MNQILLGFTIAAPAVYVIYVRLQSIVLIPIWGLKNTVVSIISYNFGAGLKERIKQTIHLCLTATILITLFGLLIFQLIPQSLLALFNASGEVLEIGTIALRIVSFVFPFSGLTLILGAFLQALGNSKKTLITSIAQLILMLISAAVLAHIGSVNTVWFAFIITEAVIACLAAFFMKNVYTSTL</sequence>
<dbReference type="GO" id="GO:0042910">
    <property type="term" value="F:xenobiotic transmembrane transporter activity"/>
    <property type="evidence" value="ECO:0007669"/>
    <property type="project" value="InterPro"/>
</dbReference>
<evidence type="ECO:0000313" key="8">
    <source>
        <dbReference type="Proteomes" id="UP001276902"/>
    </source>
</evidence>
<feature type="transmembrane region" description="Helical" evidence="6">
    <location>
        <begin position="156"/>
        <end position="175"/>
    </location>
</feature>
<evidence type="ECO:0000256" key="5">
    <source>
        <dbReference type="ARBA" id="ARBA00031636"/>
    </source>
</evidence>
<evidence type="ECO:0000256" key="3">
    <source>
        <dbReference type="ARBA" id="ARBA00020268"/>
    </source>
</evidence>
<dbReference type="Pfam" id="PF01554">
    <property type="entry name" value="MatE"/>
    <property type="match status" value="1"/>
</dbReference>
<dbReference type="InterPro" id="IPR050222">
    <property type="entry name" value="MATE_MdtK"/>
</dbReference>
<evidence type="ECO:0000256" key="2">
    <source>
        <dbReference type="ARBA" id="ARBA00010199"/>
    </source>
</evidence>
<feature type="transmembrane region" description="Helical" evidence="6">
    <location>
        <begin position="27"/>
        <end position="45"/>
    </location>
</feature>
<dbReference type="GO" id="GO:0015297">
    <property type="term" value="F:antiporter activity"/>
    <property type="evidence" value="ECO:0007669"/>
    <property type="project" value="InterPro"/>
</dbReference>
<keyword evidence="6" id="KW-1133">Transmembrane helix</keyword>
<accession>A0AB35UIJ2</accession>
<comment type="caution">
    <text evidence="7">The sequence shown here is derived from an EMBL/GenBank/DDBJ whole genome shotgun (WGS) entry which is preliminary data.</text>
</comment>
<keyword evidence="6" id="KW-0472">Membrane</keyword>
<evidence type="ECO:0000313" key="7">
    <source>
        <dbReference type="EMBL" id="MDY5167565.1"/>
    </source>
</evidence>
<evidence type="ECO:0000256" key="6">
    <source>
        <dbReference type="SAM" id="Phobius"/>
    </source>
</evidence>
<evidence type="ECO:0000256" key="1">
    <source>
        <dbReference type="ARBA" id="ARBA00003408"/>
    </source>
</evidence>
<dbReference type="GO" id="GO:0005886">
    <property type="term" value="C:plasma membrane"/>
    <property type="evidence" value="ECO:0007669"/>
    <property type="project" value="TreeGrafter"/>
</dbReference>
<comment type="function">
    <text evidence="1">Multidrug efflux pump.</text>
</comment>
<feature type="transmembrane region" description="Helical" evidence="6">
    <location>
        <begin position="57"/>
        <end position="78"/>
    </location>
</feature>
<dbReference type="PANTHER" id="PTHR43298">
    <property type="entry name" value="MULTIDRUG RESISTANCE PROTEIN NORM-RELATED"/>
    <property type="match status" value="1"/>
</dbReference>
<organism evidence="7 8">
    <name type="scientific">Dielma fastidiosa</name>
    <dbReference type="NCBI Taxonomy" id="1034346"/>
    <lineage>
        <taxon>Bacteria</taxon>
        <taxon>Bacillati</taxon>
        <taxon>Bacillota</taxon>
        <taxon>Erysipelotrichia</taxon>
        <taxon>Erysipelotrichales</taxon>
        <taxon>Erysipelotrichaceae</taxon>
        <taxon>Dielma</taxon>
    </lineage>
</organism>
<name>A0AB35UIJ2_9FIRM</name>
<feature type="transmembrane region" description="Helical" evidence="6">
    <location>
        <begin position="98"/>
        <end position="123"/>
    </location>
</feature>
<dbReference type="PANTHER" id="PTHR43298:SF2">
    <property type="entry name" value="FMN_FAD EXPORTER YEEO-RELATED"/>
    <property type="match status" value="1"/>
</dbReference>
<evidence type="ECO:0000256" key="4">
    <source>
        <dbReference type="ARBA" id="ARBA00022448"/>
    </source>
</evidence>
<protein>
    <recommendedName>
        <fullName evidence="3">Probable multidrug resistance protein NorM</fullName>
    </recommendedName>
    <alternativeName>
        <fullName evidence="5">Multidrug-efflux transporter</fullName>
    </alternativeName>
</protein>
<keyword evidence="4" id="KW-0813">Transport</keyword>
<feature type="transmembrane region" description="Helical" evidence="6">
    <location>
        <begin position="130"/>
        <end position="150"/>
    </location>
</feature>